<protein>
    <recommendedName>
        <fullName evidence="2">C2 domain-containing protein</fullName>
    </recommendedName>
</protein>
<dbReference type="GeneID" id="89931554"/>
<feature type="compositionally biased region" description="Basic and acidic residues" evidence="1">
    <location>
        <begin position="8"/>
        <end position="18"/>
    </location>
</feature>
<feature type="compositionally biased region" description="Basic and acidic residues" evidence="1">
    <location>
        <begin position="538"/>
        <end position="550"/>
    </location>
</feature>
<dbReference type="PANTHER" id="PTHR47800">
    <property type="entry name" value="C2 DOMAIN-CONTAINING PROTEIN"/>
    <property type="match status" value="1"/>
</dbReference>
<feature type="domain" description="C2" evidence="2">
    <location>
        <begin position="35"/>
        <end position="167"/>
    </location>
</feature>
<dbReference type="InterPro" id="IPR000008">
    <property type="entry name" value="C2_dom"/>
</dbReference>
<dbReference type="Proteomes" id="UP001337655">
    <property type="component" value="Unassembled WGS sequence"/>
</dbReference>
<dbReference type="PROSITE" id="PS50004">
    <property type="entry name" value="C2"/>
    <property type="match status" value="1"/>
</dbReference>
<feature type="compositionally biased region" description="Basic and acidic residues" evidence="1">
    <location>
        <begin position="579"/>
        <end position="602"/>
    </location>
</feature>
<dbReference type="Pfam" id="PF00168">
    <property type="entry name" value="C2"/>
    <property type="match status" value="1"/>
</dbReference>
<evidence type="ECO:0000256" key="1">
    <source>
        <dbReference type="SAM" id="MobiDB-lite"/>
    </source>
</evidence>
<proteinExistence type="predicted"/>
<keyword evidence="4" id="KW-1185">Reference proteome</keyword>
<feature type="compositionally biased region" description="Low complexity" evidence="1">
    <location>
        <begin position="521"/>
        <end position="531"/>
    </location>
</feature>
<dbReference type="EMBL" id="JAVRRT010000021">
    <property type="protein sequence ID" value="KAK5164134.1"/>
    <property type="molecule type" value="Genomic_DNA"/>
</dbReference>
<feature type="region of interest" description="Disordered" evidence="1">
    <location>
        <begin position="496"/>
        <end position="616"/>
    </location>
</feature>
<name>A0AAV9NW99_9PEZI</name>
<sequence>MATNGEYRGPRVEAEKGPVARNGTATQEEPKPDGPAGGFDNTPIPSPPAGTVGYTLRITIHQATNLTMGDLHAFSSDPYVLAQLNTNLPTRHKEDPNLRYRSRTVHKTTDPEWNAEWVVANIPSSGFKMKLRVYDEDCADHDDLLGKVHFTVSSIDDDWTGLKNTAYQLKLRNSSKRALLFRGAARALQVVKNIHGSLHISIKNLGRTEEDGQNGRPYTVAPCRWVRHYSPILGRMLNIKEPEKDDDQAPQTNGNGKPQKKVERYNFQANQMQLPGPVPPQLYHRFVEFKPWVKRMFTTRGVQGVVLGKALHHQHVRVYNFDKSTVYGLFDSAPSTDMTKKFLELVHYDKGGRIFTYVLTLDALFRFTETGKEFGIDMLSKHTMHSDVSIYIAFSGEFFIRRLKRRNRPKVNGANSNQSLPTPPSDSETHPPSNIDDGPPTSDPPTDPSRYELVIDNDSGTYRPSAALLPTLRSYLEACLPGLKIVTLDSQADAERMGKMKNEQRERKKAEGDNIVYAQVSDSDSSSSLSSSDDERLDDVQEAYRSEQRMAGRRKKGKGKGSDRAVEGGGDGWVATVARDVKQEQEARVEKLVRNARGREKGGAGGWGGPKADAGH</sequence>
<dbReference type="InterPro" id="IPR035892">
    <property type="entry name" value="C2_domain_sf"/>
</dbReference>
<dbReference type="SMART" id="SM00239">
    <property type="entry name" value="C2"/>
    <property type="match status" value="1"/>
</dbReference>
<dbReference type="Gene3D" id="2.60.40.150">
    <property type="entry name" value="C2 domain"/>
    <property type="match status" value="1"/>
</dbReference>
<dbReference type="GO" id="GO:0010628">
    <property type="term" value="P:positive regulation of gene expression"/>
    <property type="evidence" value="ECO:0007669"/>
    <property type="project" value="TreeGrafter"/>
</dbReference>
<dbReference type="SUPFAM" id="SSF49562">
    <property type="entry name" value="C2 domain (Calcium/lipid-binding domain, CaLB)"/>
    <property type="match status" value="1"/>
</dbReference>
<dbReference type="PANTHER" id="PTHR47800:SF5">
    <property type="entry name" value="FER-1-LIKE PROTEIN 6"/>
    <property type="match status" value="1"/>
</dbReference>
<evidence type="ECO:0000313" key="4">
    <source>
        <dbReference type="Proteomes" id="UP001337655"/>
    </source>
</evidence>
<comment type="caution">
    <text evidence="3">The sequence shown here is derived from an EMBL/GenBank/DDBJ whole genome shotgun (WGS) entry which is preliminary data.</text>
</comment>
<feature type="region of interest" description="Disordered" evidence="1">
    <location>
        <begin position="409"/>
        <end position="457"/>
    </location>
</feature>
<feature type="region of interest" description="Disordered" evidence="1">
    <location>
        <begin position="1"/>
        <end position="50"/>
    </location>
</feature>
<gene>
    <name evidence="3" type="ORF">LTR77_010225</name>
</gene>
<reference evidence="3 4" key="1">
    <citation type="submission" date="2023-08" db="EMBL/GenBank/DDBJ databases">
        <title>Black Yeasts Isolated from many extreme environments.</title>
        <authorList>
            <person name="Coleine C."/>
            <person name="Stajich J.E."/>
            <person name="Selbmann L."/>
        </authorList>
    </citation>
    <scope>NUCLEOTIDE SEQUENCE [LARGE SCALE GENOMIC DNA]</scope>
    <source>
        <strain evidence="3 4">CCFEE 5935</strain>
    </source>
</reference>
<evidence type="ECO:0000259" key="2">
    <source>
        <dbReference type="PROSITE" id="PS50004"/>
    </source>
</evidence>
<accession>A0AAV9NW99</accession>
<dbReference type="RefSeq" id="XP_064654462.1">
    <property type="nucleotide sequence ID" value="XM_064807448.1"/>
</dbReference>
<organism evidence="3 4">
    <name type="scientific">Saxophila tyrrhenica</name>
    <dbReference type="NCBI Taxonomy" id="1690608"/>
    <lineage>
        <taxon>Eukaryota</taxon>
        <taxon>Fungi</taxon>
        <taxon>Dikarya</taxon>
        <taxon>Ascomycota</taxon>
        <taxon>Pezizomycotina</taxon>
        <taxon>Dothideomycetes</taxon>
        <taxon>Dothideomycetidae</taxon>
        <taxon>Mycosphaerellales</taxon>
        <taxon>Extremaceae</taxon>
        <taxon>Saxophila</taxon>
    </lineage>
</organism>
<dbReference type="AlphaFoldDB" id="A0AAV9NW99"/>
<feature type="compositionally biased region" description="Basic and acidic residues" evidence="1">
    <location>
        <begin position="496"/>
        <end position="512"/>
    </location>
</feature>
<evidence type="ECO:0000313" key="3">
    <source>
        <dbReference type="EMBL" id="KAK5164134.1"/>
    </source>
</evidence>